<dbReference type="Proteomes" id="UP000694727">
    <property type="component" value="Unplaced"/>
</dbReference>
<evidence type="ECO:0000256" key="1">
    <source>
        <dbReference type="ARBA" id="ARBA00004123"/>
    </source>
</evidence>
<dbReference type="GO" id="GO:0006270">
    <property type="term" value="P:DNA replication initiation"/>
    <property type="evidence" value="ECO:0007669"/>
    <property type="project" value="InterPro"/>
</dbReference>
<evidence type="ECO:0000256" key="6">
    <source>
        <dbReference type="SAM" id="MobiDB-lite"/>
    </source>
</evidence>
<evidence type="ECO:0000256" key="2">
    <source>
        <dbReference type="ARBA" id="ARBA00010727"/>
    </source>
</evidence>
<dbReference type="Ensembl" id="ENSSSCT00025088863.1">
    <property type="protein sequence ID" value="ENSSSCP00025038842.1"/>
    <property type="gene ID" value="ENSSSCG00025064224.1"/>
</dbReference>
<feature type="compositionally biased region" description="Acidic residues" evidence="6">
    <location>
        <begin position="137"/>
        <end position="153"/>
    </location>
</feature>
<dbReference type="GO" id="GO:0005634">
    <property type="term" value="C:nucleus"/>
    <property type="evidence" value="ECO:0007669"/>
    <property type="project" value="UniProtKB-SubCell"/>
</dbReference>
<feature type="region of interest" description="Disordered" evidence="6">
    <location>
        <begin position="137"/>
        <end position="163"/>
    </location>
</feature>
<comment type="similarity">
    <text evidence="2">Belongs to the CDC45 family.</text>
</comment>
<comment type="subcellular location">
    <subcellularLocation>
        <location evidence="1">Nucleus</location>
    </subcellularLocation>
</comment>
<reference evidence="7" key="1">
    <citation type="submission" date="2025-08" db="UniProtKB">
        <authorList>
            <consortium name="Ensembl"/>
        </authorList>
    </citation>
    <scope>IDENTIFICATION</scope>
</reference>
<accession>A0A8D0SYK1</accession>
<dbReference type="PANTHER" id="PTHR10507">
    <property type="entry name" value="CDC45-RELATED PROTEIN"/>
    <property type="match status" value="1"/>
</dbReference>
<proteinExistence type="inferred from homology"/>
<keyword evidence="4" id="KW-0539">Nucleus</keyword>
<sequence length="550" mass="63717">MFVSDFRKEFYEVVQSQRVLLFVASDVDALCACKILQALFQCDHVPYTLVPVSGWQELETAFLEHKEQFHYFILINCGANVDLLDILQPDEDTVFFVCDTHRPVNVVNVYNDTQIKLLIKQDDDLEVPAYDDLFRDEEEDEEHSGNESDEGSEPSEKRTRLEEEIVERTMKRRQRREWEARRRDILFDYEQYEYHGTSSAMLMFDLAWMMSKDLSDMLWMKYVTDVGVLQRHVSRHSHRHQDEEHALSVDCMRISFEYDLRLALYQHWSLHDSLCNTCYTAARFKLWSLHGQKRLQEFLADVGLPLKQVKQKFQSMDISLKENLREMIEESANKFGMKDMRIQTFSIHFGFKHKFLASDVVFATMALMESPEKDGSGTDNFIQALDSLSRSNLDKLYHGLELAKQQLRATQQTIASCLCTNLIISQGPFLYCSLMEGTPDVMLFSKPASLSLLSRHLLKSFVCWTKNRRCKLLPLVMAAPLSVEQGTVTMVGIPPETDSSDKKNFFGRAFEKAAESTNSRTMHNHFDLSVIELKAEDRSKFLDALVSLLS</sequence>
<dbReference type="Pfam" id="PF02724">
    <property type="entry name" value="CDC45"/>
    <property type="match status" value="1"/>
</dbReference>
<evidence type="ECO:0000256" key="5">
    <source>
        <dbReference type="ARBA" id="ARBA00023306"/>
    </source>
</evidence>
<dbReference type="PANTHER" id="PTHR10507:SF0">
    <property type="entry name" value="CELL DIVISION CONTROL PROTEIN 45 HOMOLOG"/>
    <property type="match status" value="1"/>
</dbReference>
<evidence type="ECO:0000256" key="3">
    <source>
        <dbReference type="ARBA" id="ARBA00022705"/>
    </source>
</evidence>
<keyword evidence="3" id="KW-0235">DNA replication</keyword>
<protein>
    <submittedName>
        <fullName evidence="7">Cell division cycle 45</fullName>
    </submittedName>
</protein>
<feature type="compositionally biased region" description="Basic and acidic residues" evidence="6">
    <location>
        <begin position="154"/>
        <end position="163"/>
    </location>
</feature>
<name>A0A8D0SYK1_PIG</name>
<evidence type="ECO:0000313" key="7">
    <source>
        <dbReference type="Ensembl" id="ENSSSCP00025038842.1"/>
    </source>
</evidence>
<evidence type="ECO:0000313" key="8">
    <source>
        <dbReference type="Proteomes" id="UP000694727"/>
    </source>
</evidence>
<dbReference type="InterPro" id="IPR003874">
    <property type="entry name" value="CDC45"/>
</dbReference>
<keyword evidence="5" id="KW-0131">Cell cycle</keyword>
<evidence type="ECO:0000256" key="4">
    <source>
        <dbReference type="ARBA" id="ARBA00023242"/>
    </source>
</evidence>
<organism evidence="7 8">
    <name type="scientific">Sus scrofa</name>
    <name type="common">Pig</name>
    <dbReference type="NCBI Taxonomy" id="9823"/>
    <lineage>
        <taxon>Eukaryota</taxon>
        <taxon>Metazoa</taxon>
        <taxon>Chordata</taxon>
        <taxon>Craniata</taxon>
        <taxon>Vertebrata</taxon>
        <taxon>Euteleostomi</taxon>
        <taxon>Mammalia</taxon>
        <taxon>Eutheria</taxon>
        <taxon>Laurasiatheria</taxon>
        <taxon>Artiodactyla</taxon>
        <taxon>Suina</taxon>
        <taxon>Suidae</taxon>
        <taxon>Sus</taxon>
    </lineage>
</organism>
<dbReference type="AlphaFoldDB" id="A0A8D0SYK1"/>